<proteinExistence type="predicted"/>
<evidence type="ECO:0000313" key="2">
    <source>
        <dbReference type="Proteomes" id="UP001652445"/>
    </source>
</evidence>
<name>A0ABT2UI15_9BACL</name>
<comment type="caution">
    <text evidence="1">The sequence shown here is derived from an EMBL/GenBank/DDBJ whole genome shotgun (WGS) entry which is preliminary data.</text>
</comment>
<reference evidence="1 2" key="1">
    <citation type="submission" date="2022-09" db="EMBL/GenBank/DDBJ databases">
        <authorList>
            <person name="Han X.L."/>
            <person name="Wang Q."/>
            <person name="Lu T."/>
        </authorList>
    </citation>
    <scope>NUCLEOTIDE SEQUENCE [LARGE SCALE GENOMIC DNA]</scope>
    <source>
        <strain evidence="1 2">WQ 127069</strain>
    </source>
</reference>
<accession>A0ABT2UI15</accession>
<organism evidence="1 2">
    <name type="scientific">Paenibacillus baimaensis</name>
    <dbReference type="NCBI Taxonomy" id="2982185"/>
    <lineage>
        <taxon>Bacteria</taxon>
        <taxon>Bacillati</taxon>
        <taxon>Bacillota</taxon>
        <taxon>Bacilli</taxon>
        <taxon>Bacillales</taxon>
        <taxon>Paenibacillaceae</taxon>
        <taxon>Paenibacillus</taxon>
    </lineage>
</organism>
<keyword evidence="2" id="KW-1185">Reference proteome</keyword>
<sequence>MHRILWFDEQVRYGKYPNSGHLSERFEISVRQACRDIEYLTNTLGAPLSYSAKRRGYRYEDQTYVLPALLLTAEDVRMIKDLIIHLEQTAAVFGVTRFLEGSIALLQRIITQLSYDDET</sequence>
<evidence type="ECO:0000313" key="1">
    <source>
        <dbReference type="EMBL" id="MCU6794260.1"/>
    </source>
</evidence>
<dbReference type="Proteomes" id="UP001652445">
    <property type="component" value="Unassembled WGS sequence"/>
</dbReference>
<protein>
    <recommendedName>
        <fullName evidence="3">HTH domain-containing protein</fullName>
    </recommendedName>
</protein>
<dbReference type="EMBL" id="JAOQIO010000077">
    <property type="protein sequence ID" value="MCU6794260.1"/>
    <property type="molecule type" value="Genomic_DNA"/>
</dbReference>
<evidence type="ECO:0008006" key="3">
    <source>
        <dbReference type="Google" id="ProtNLM"/>
    </source>
</evidence>
<dbReference type="RefSeq" id="WP_262685433.1">
    <property type="nucleotide sequence ID" value="NZ_JAOQIO010000077.1"/>
</dbReference>
<gene>
    <name evidence="1" type="ORF">OB236_19315</name>
</gene>